<evidence type="ECO:0000259" key="4">
    <source>
        <dbReference type="PROSITE" id="PS50893"/>
    </source>
</evidence>
<dbReference type="GO" id="GO:0016887">
    <property type="term" value="F:ATP hydrolysis activity"/>
    <property type="evidence" value="ECO:0007669"/>
    <property type="project" value="InterPro"/>
</dbReference>
<dbReference type="Gene3D" id="3.40.50.300">
    <property type="entry name" value="P-loop containing nucleotide triphosphate hydrolases"/>
    <property type="match status" value="1"/>
</dbReference>
<dbReference type="InterPro" id="IPR017871">
    <property type="entry name" value="ABC_transporter-like_CS"/>
</dbReference>
<dbReference type="GO" id="GO:0022857">
    <property type="term" value="F:transmembrane transporter activity"/>
    <property type="evidence" value="ECO:0007669"/>
    <property type="project" value="TreeGrafter"/>
</dbReference>
<dbReference type="PANTHER" id="PTHR24220:SF659">
    <property type="entry name" value="TRANSPORTER, PUTATIVE-RELATED"/>
    <property type="match status" value="1"/>
</dbReference>
<dbReference type="RefSeq" id="WP_338028128.1">
    <property type="nucleotide sequence ID" value="NZ_AP023355.1"/>
</dbReference>
<keyword evidence="1" id="KW-0547">Nucleotide-binding</keyword>
<accession>A0A7R7HW69</accession>
<dbReference type="InterPro" id="IPR027417">
    <property type="entry name" value="P-loop_NTPase"/>
</dbReference>
<dbReference type="AlphaFoldDB" id="A0A7R7HW69"/>
<dbReference type="Pfam" id="PF00005">
    <property type="entry name" value="ABC_tran"/>
    <property type="match status" value="1"/>
</dbReference>
<dbReference type="Proteomes" id="UP000611640">
    <property type="component" value="Chromosome"/>
</dbReference>
<feature type="region of interest" description="Disordered" evidence="3">
    <location>
        <begin position="1"/>
        <end position="149"/>
    </location>
</feature>
<dbReference type="GO" id="GO:0005524">
    <property type="term" value="F:ATP binding"/>
    <property type="evidence" value="ECO:0007669"/>
    <property type="project" value="UniProtKB-KW"/>
</dbReference>
<dbReference type="SUPFAM" id="SSF52540">
    <property type="entry name" value="P-loop containing nucleoside triphosphate hydrolases"/>
    <property type="match status" value="1"/>
</dbReference>
<dbReference type="KEGG" id="atl:Athai_20810"/>
<keyword evidence="6" id="KW-1185">Reference proteome</keyword>
<keyword evidence="2" id="KW-0067">ATP-binding</keyword>
<dbReference type="EMBL" id="AP023355">
    <property type="protein sequence ID" value="BCJ34578.1"/>
    <property type="molecule type" value="Genomic_DNA"/>
</dbReference>
<dbReference type="PROSITE" id="PS00211">
    <property type="entry name" value="ABC_TRANSPORTER_1"/>
    <property type="match status" value="1"/>
</dbReference>
<evidence type="ECO:0000313" key="5">
    <source>
        <dbReference type="EMBL" id="BCJ34578.1"/>
    </source>
</evidence>
<organism evidence="5 6">
    <name type="scientific">Actinocatenispora thailandica</name>
    <dbReference type="NCBI Taxonomy" id="227318"/>
    <lineage>
        <taxon>Bacteria</taxon>
        <taxon>Bacillati</taxon>
        <taxon>Actinomycetota</taxon>
        <taxon>Actinomycetes</taxon>
        <taxon>Micromonosporales</taxon>
        <taxon>Micromonosporaceae</taxon>
        <taxon>Actinocatenispora</taxon>
    </lineage>
</organism>
<evidence type="ECO:0000256" key="2">
    <source>
        <dbReference type="ARBA" id="ARBA00022840"/>
    </source>
</evidence>
<sequence>MKPTDTDRTGDPAGTDHPAGGVDGDRTGRDTGAPRTAGDVGGPDGGQPGPDPMARFDPGPRYRAEVGGYRDEAVADFGGDRSAATGTGFPVAQRSAHTVGPDGERTVGPETEGAVGPGPERPVVAGTESGERRPGRSGEPGADEQQDARAGQVVGVADLTISYGGHPVLAGVTVRALPGQLLAVTGPSGAGKTTLLWTIAGLVGPETGTVLLDEEAVRDRDQTLAAGVALIPQDNGLAAILTAQENVLVPLLAAGVPPDEAAARTERMLAAVGLGGQADQLVEELSGGQQQRVAIARGLAANARVLLADEVTSELDAQNRQRVVELLREQAWRGATVVFATHDPDAAAACDAELHLRDGKGDLVRGGA</sequence>
<evidence type="ECO:0000256" key="1">
    <source>
        <dbReference type="ARBA" id="ARBA00022741"/>
    </source>
</evidence>
<proteinExistence type="predicted"/>
<gene>
    <name evidence="5" type="ORF">Athai_20810</name>
</gene>
<feature type="domain" description="ABC transporter" evidence="4">
    <location>
        <begin position="154"/>
        <end position="368"/>
    </location>
</feature>
<dbReference type="PROSITE" id="PS50893">
    <property type="entry name" value="ABC_TRANSPORTER_2"/>
    <property type="match status" value="1"/>
</dbReference>
<dbReference type="InterPro" id="IPR003593">
    <property type="entry name" value="AAA+_ATPase"/>
</dbReference>
<protein>
    <recommendedName>
        <fullName evidence="4">ABC transporter domain-containing protein</fullName>
    </recommendedName>
</protein>
<reference evidence="5 6" key="1">
    <citation type="submission" date="2020-08" db="EMBL/GenBank/DDBJ databases">
        <title>Whole genome shotgun sequence of Actinocatenispora thailandica NBRC 105041.</title>
        <authorList>
            <person name="Komaki H."/>
            <person name="Tamura T."/>
        </authorList>
    </citation>
    <scope>NUCLEOTIDE SEQUENCE [LARGE SCALE GENOMIC DNA]</scope>
    <source>
        <strain evidence="5 6">NBRC 105041</strain>
    </source>
</reference>
<evidence type="ECO:0000313" key="6">
    <source>
        <dbReference type="Proteomes" id="UP000611640"/>
    </source>
</evidence>
<feature type="compositionally biased region" description="Basic and acidic residues" evidence="3">
    <location>
        <begin position="1"/>
        <end position="10"/>
    </location>
</feature>
<dbReference type="SMART" id="SM00382">
    <property type="entry name" value="AAA"/>
    <property type="match status" value="1"/>
</dbReference>
<dbReference type="InterPro" id="IPR015854">
    <property type="entry name" value="ABC_transpr_LolD-like"/>
</dbReference>
<dbReference type="InterPro" id="IPR003439">
    <property type="entry name" value="ABC_transporter-like_ATP-bd"/>
</dbReference>
<dbReference type="GO" id="GO:0005886">
    <property type="term" value="C:plasma membrane"/>
    <property type="evidence" value="ECO:0007669"/>
    <property type="project" value="TreeGrafter"/>
</dbReference>
<feature type="compositionally biased region" description="Basic and acidic residues" evidence="3">
    <location>
        <begin position="58"/>
        <end position="73"/>
    </location>
</feature>
<dbReference type="PANTHER" id="PTHR24220">
    <property type="entry name" value="IMPORT ATP-BINDING PROTEIN"/>
    <property type="match status" value="1"/>
</dbReference>
<evidence type="ECO:0000256" key="3">
    <source>
        <dbReference type="SAM" id="MobiDB-lite"/>
    </source>
</evidence>
<feature type="compositionally biased region" description="Gly residues" evidence="3">
    <location>
        <begin position="39"/>
        <end position="48"/>
    </location>
</feature>
<name>A0A7R7HW69_9ACTN</name>